<dbReference type="HAMAP" id="MF_02220">
    <property type="entry name" value="XylB"/>
    <property type="match status" value="1"/>
</dbReference>
<dbReference type="Gene3D" id="3.30.420.40">
    <property type="match status" value="2"/>
</dbReference>
<dbReference type="NCBIfam" id="TIGR01312">
    <property type="entry name" value="XylB"/>
    <property type="match status" value="1"/>
</dbReference>
<accession>A0A1V6CBZ7</accession>
<dbReference type="GO" id="GO:0042732">
    <property type="term" value="P:D-xylose metabolic process"/>
    <property type="evidence" value="ECO:0007669"/>
    <property type="project" value="UniProtKB-KW"/>
</dbReference>
<dbReference type="InterPro" id="IPR043129">
    <property type="entry name" value="ATPase_NBD"/>
</dbReference>
<organism evidence="13">
    <name type="scientific">candidate division TA06 bacterium ADurb.Bin131</name>
    <dbReference type="NCBI Taxonomy" id="1852827"/>
    <lineage>
        <taxon>Bacteria</taxon>
        <taxon>Bacteria division TA06</taxon>
    </lineage>
</organism>
<evidence type="ECO:0000259" key="12">
    <source>
        <dbReference type="Pfam" id="PF02782"/>
    </source>
</evidence>
<protein>
    <recommendedName>
        <fullName evidence="8 10">Xylulose kinase</fullName>
        <shortName evidence="8 10">Xylulokinase</shortName>
        <ecNumber evidence="8 10">2.7.1.17</ecNumber>
    </recommendedName>
</protein>
<dbReference type="InterPro" id="IPR018483">
    <property type="entry name" value="Carb_kinase_FGGY_CS"/>
</dbReference>
<comment type="similarity">
    <text evidence="1 8 9">Belongs to the FGGY kinase family.</text>
</comment>
<comment type="caution">
    <text evidence="13">The sequence shown here is derived from an EMBL/GenBank/DDBJ whole genome shotgun (WGS) entry which is preliminary data.</text>
</comment>
<comment type="catalytic activity">
    <reaction evidence="8 10">
        <text>D-xylulose + ATP = D-xylulose 5-phosphate + ADP + H(+)</text>
        <dbReference type="Rhea" id="RHEA:10964"/>
        <dbReference type="ChEBI" id="CHEBI:15378"/>
        <dbReference type="ChEBI" id="CHEBI:17140"/>
        <dbReference type="ChEBI" id="CHEBI:30616"/>
        <dbReference type="ChEBI" id="CHEBI:57737"/>
        <dbReference type="ChEBI" id="CHEBI:456216"/>
        <dbReference type="EC" id="2.7.1.17"/>
    </reaction>
</comment>
<dbReference type="Pfam" id="PF00370">
    <property type="entry name" value="FGGY_N"/>
    <property type="match status" value="1"/>
</dbReference>
<dbReference type="SUPFAM" id="SSF53067">
    <property type="entry name" value="Actin-like ATPase domain"/>
    <property type="match status" value="2"/>
</dbReference>
<dbReference type="InterPro" id="IPR000577">
    <property type="entry name" value="Carb_kinase_FGGY"/>
</dbReference>
<dbReference type="Pfam" id="PF02782">
    <property type="entry name" value="FGGY_C"/>
    <property type="match status" value="1"/>
</dbReference>
<evidence type="ECO:0000256" key="10">
    <source>
        <dbReference type="RuleBase" id="RU364073"/>
    </source>
</evidence>
<keyword evidence="5 8" id="KW-0418">Kinase</keyword>
<keyword evidence="4 8" id="KW-0547">Nucleotide-binding</keyword>
<keyword evidence="3 8" id="KW-0808">Transferase</keyword>
<feature type="domain" description="Carbohydrate kinase FGGY N-terminal" evidence="11">
    <location>
        <begin position="3"/>
        <end position="247"/>
    </location>
</feature>
<dbReference type="PANTHER" id="PTHR43095">
    <property type="entry name" value="SUGAR KINASE"/>
    <property type="match status" value="1"/>
</dbReference>
<dbReference type="InterPro" id="IPR006000">
    <property type="entry name" value="Xylulokinase"/>
</dbReference>
<evidence type="ECO:0000256" key="8">
    <source>
        <dbReference type="HAMAP-Rule" id="MF_02220"/>
    </source>
</evidence>
<evidence type="ECO:0000259" key="11">
    <source>
        <dbReference type="Pfam" id="PF00370"/>
    </source>
</evidence>
<evidence type="ECO:0000256" key="9">
    <source>
        <dbReference type="RuleBase" id="RU003733"/>
    </source>
</evidence>
<evidence type="ECO:0000256" key="7">
    <source>
        <dbReference type="ARBA" id="ARBA00023277"/>
    </source>
</evidence>
<evidence type="ECO:0000256" key="6">
    <source>
        <dbReference type="ARBA" id="ARBA00022840"/>
    </source>
</evidence>
<dbReference type="InterPro" id="IPR018484">
    <property type="entry name" value="FGGY_N"/>
</dbReference>
<comment type="function">
    <text evidence="8">Catalyzes the phosphorylation of D-xylulose to D-xylulose 5-phosphate.</text>
</comment>
<dbReference type="PIRSF" id="PIRSF000538">
    <property type="entry name" value="GlpK"/>
    <property type="match status" value="1"/>
</dbReference>
<dbReference type="PANTHER" id="PTHR43095:SF5">
    <property type="entry name" value="XYLULOSE KINASE"/>
    <property type="match status" value="1"/>
</dbReference>
<gene>
    <name evidence="13" type="primary">xylB_2</name>
    <name evidence="8 10" type="synonym">xylB</name>
    <name evidence="13" type="ORF">BWX89_00555</name>
</gene>
<dbReference type="PROSITE" id="PS00445">
    <property type="entry name" value="FGGY_KINASES_2"/>
    <property type="match status" value="1"/>
</dbReference>
<dbReference type="InterPro" id="IPR018485">
    <property type="entry name" value="FGGY_C"/>
</dbReference>
<dbReference type="EC" id="2.7.1.17" evidence="8 10"/>
<feature type="domain" description="Carbohydrate kinase FGGY C-terminal" evidence="12">
    <location>
        <begin position="257"/>
        <end position="451"/>
    </location>
</feature>
<evidence type="ECO:0000256" key="1">
    <source>
        <dbReference type="ARBA" id="ARBA00009156"/>
    </source>
</evidence>
<dbReference type="GO" id="GO:0005524">
    <property type="term" value="F:ATP binding"/>
    <property type="evidence" value="ECO:0007669"/>
    <property type="project" value="UniProtKB-UniRule"/>
</dbReference>
<dbReference type="GO" id="GO:0004856">
    <property type="term" value="F:D-xylulokinase activity"/>
    <property type="evidence" value="ECO:0007669"/>
    <property type="project" value="UniProtKB-UniRule"/>
</dbReference>
<feature type="binding site" evidence="8">
    <location>
        <begin position="81"/>
        <end position="82"/>
    </location>
    <ligand>
        <name>substrate</name>
    </ligand>
</feature>
<feature type="active site" description="Proton acceptor" evidence="8">
    <location>
        <position position="240"/>
    </location>
</feature>
<evidence type="ECO:0000256" key="4">
    <source>
        <dbReference type="ARBA" id="ARBA00022741"/>
    </source>
</evidence>
<dbReference type="InterPro" id="IPR050406">
    <property type="entry name" value="FGGY_Carb_Kinase"/>
</dbReference>
<keyword evidence="6 8" id="KW-0067">ATP-binding</keyword>
<dbReference type="GO" id="GO:0005998">
    <property type="term" value="P:xylulose catabolic process"/>
    <property type="evidence" value="ECO:0007669"/>
    <property type="project" value="UniProtKB-UniRule"/>
</dbReference>
<dbReference type="CDD" id="cd07808">
    <property type="entry name" value="ASKHA_NBD_FGGY_EcXK-like"/>
    <property type="match status" value="1"/>
</dbReference>
<name>A0A1V6CBZ7_UNCT6</name>
<dbReference type="AlphaFoldDB" id="A0A1V6CBZ7"/>
<evidence type="ECO:0000256" key="5">
    <source>
        <dbReference type="ARBA" id="ARBA00022777"/>
    </source>
</evidence>
<feature type="site" description="Important for activity" evidence="8">
    <location>
        <position position="8"/>
    </location>
</feature>
<reference evidence="13" key="1">
    <citation type="submission" date="2017-02" db="EMBL/GenBank/DDBJ databases">
        <title>Delving into the versatile metabolic prowess of the omnipresent phylum Bacteroidetes.</title>
        <authorList>
            <person name="Nobu M.K."/>
            <person name="Mei R."/>
            <person name="Narihiro T."/>
            <person name="Kuroda K."/>
            <person name="Liu W.-T."/>
        </authorList>
    </citation>
    <scope>NUCLEOTIDE SEQUENCE</scope>
    <source>
        <strain evidence="13">ADurb.Bin131</strain>
    </source>
</reference>
<sequence length="509" mass="55906">MKYIIGIDLGTTGVKSVLVDSEGKVCGSTTEEYPLITLKPGWAQQDPELWWQATAKGIANLIKKTGINPSLICGVGLTGQMHGSVFLDKNFRVLYPAILWCDQRTAKECEQINEIIGKDRIFEITCNPILTGFQAPKILWLKNNVPDVFKNVEKVLLPKDYIRFCLTGEFATDVSDASGTGLFDVKKRNWSLEILDKLRIPQIWFPECFESIEITSKISKNAEKITGIPAGVPVVAGAGDQAAGAIGNGITKEKVVSISLGTSGVVFAFSDRPFVDPAGRLHTFCHAVPYKWHLMGVMLSAGGSFRWFRDVLGKEEINKARELGKDPYEILVSLADEAPAGCDGLIFLPYLSGERCPYQDPDAKGVFFGISLKTTKAHMTRSVLEGVSFGLKDSVEIMKEIGLPPGGDYRVSGGGGRSSLWCQILADIIGEKMVRLTSEEGPAYGAALLAGSGTGVFPDIETTCEMFLSVKDRFIPDNKKSGIYNNIYEIYRDLYHNLEDLFDRTARLF</sequence>
<keyword evidence="2 8" id="KW-0859">Xylose metabolism</keyword>
<evidence type="ECO:0000313" key="13">
    <source>
        <dbReference type="EMBL" id="OQB74428.1"/>
    </source>
</evidence>
<evidence type="ECO:0000256" key="2">
    <source>
        <dbReference type="ARBA" id="ARBA00022629"/>
    </source>
</evidence>
<keyword evidence="7 8" id="KW-0119">Carbohydrate metabolism</keyword>
<dbReference type="EMBL" id="MWDQ01000041">
    <property type="protein sequence ID" value="OQB74428.1"/>
    <property type="molecule type" value="Genomic_DNA"/>
</dbReference>
<proteinExistence type="inferred from homology"/>
<evidence type="ECO:0000256" key="3">
    <source>
        <dbReference type="ARBA" id="ARBA00022679"/>
    </source>
</evidence>
<dbReference type="Proteomes" id="UP000485562">
    <property type="component" value="Unassembled WGS sequence"/>
</dbReference>